<dbReference type="Gene3D" id="3.30.200.20">
    <property type="entry name" value="Phosphorylase Kinase, domain 1"/>
    <property type="match status" value="1"/>
</dbReference>
<dbReference type="GO" id="GO:0004103">
    <property type="term" value="F:choline kinase activity"/>
    <property type="evidence" value="ECO:0007669"/>
    <property type="project" value="TreeGrafter"/>
</dbReference>
<dbReference type="GO" id="GO:0004305">
    <property type="term" value="F:ethanolamine kinase activity"/>
    <property type="evidence" value="ECO:0007669"/>
    <property type="project" value="UniProtKB-EC"/>
</dbReference>
<comment type="caution">
    <text evidence="6">The sequence shown here is derived from an EMBL/GenBank/DDBJ whole genome shotgun (WGS) entry which is preliminary data.</text>
</comment>
<dbReference type="SUPFAM" id="SSF56112">
    <property type="entry name" value="Protein kinase-like (PK-like)"/>
    <property type="match status" value="1"/>
</dbReference>
<dbReference type="GO" id="GO:0006646">
    <property type="term" value="P:phosphatidylethanolamine biosynthetic process"/>
    <property type="evidence" value="ECO:0007669"/>
    <property type="project" value="TreeGrafter"/>
</dbReference>
<evidence type="ECO:0000256" key="1">
    <source>
        <dbReference type="ARBA" id="ARBA00023209"/>
    </source>
</evidence>
<dbReference type="EC" id="2.7.1.82" evidence="5"/>
<protein>
    <recommendedName>
        <fullName evidence="5">ethanolamine kinase</fullName>
        <ecNumber evidence="5">2.7.1.82</ecNumber>
    </recommendedName>
</protein>
<dbReference type="PANTHER" id="PTHR22603:SF93">
    <property type="entry name" value="RE24176P"/>
    <property type="match status" value="1"/>
</dbReference>
<gene>
    <name evidence="6" type="primary">Chka_2</name>
    <name evidence="6" type="ORF">EYF80_048977</name>
</gene>
<proteinExistence type="inferred from homology"/>
<dbReference type="EMBL" id="SRLO01001154">
    <property type="protein sequence ID" value="TNN40843.1"/>
    <property type="molecule type" value="Genomic_DNA"/>
</dbReference>
<keyword evidence="1" id="KW-0443">Lipid metabolism</keyword>
<keyword evidence="7" id="KW-1185">Reference proteome</keyword>
<sequence length="139" mass="15286">MKTKFLNGVSASPSSIALGILVTENALQVQAVVEQDCKDLARLEQPDPETQRKAYLWCREFLHGAWKSLARDEFHITIIRGGLSNKLFLCSLPDSLDPVGDEPRSVLLRLYGAILQVGAASLIDGFPKERALLGTLVPR</sequence>
<evidence type="ECO:0000313" key="7">
    <source>
        <dbReference type="Proteomes" id="UP000314294"/>
    </source>
</evidence>
<evidence type="ECO:0000256" key="4">
    <source>
        <dbReference type="ARBA" id="ARBA00038211"/>
    </source>
</evidence>
<dbReference type="Proteomes" id="UP000314294">
    <property type="component" value="Unassembled WGS sequence"/>
</dbReference>
<dbReference type="OrthoDB" id="3649325at2759"/>
<keyword evidence="1" id="KW-0444">Lipid biosynthesis</keyword>
<evidence type="ECO:0000256" key="2">
    <source>
        <dbReference type="ARBA" id="ARBA00023264"/>
    </source>
</evidence>
<comment type="pathway">
    <text evidence="3">Phospholipid metabolism; phosphatidylethanolamine biosynthesis; phosphatidylethanolamine from ethanolamine: step 1/3.</text>
</comment>
<dbReference type="InterPro" id="IPR011009">
    <property type="entry name" value="Kinase-like_dom_sf"/>
</dbReference>
<keyword evidence="6" id="KW-0418">Kinase</keyword>
<dbReference type="PANTHER" id="PTHR22603">
    <property type="entry name" value="CHOLINE/ETHANOALAMINE KINASE"/>
    <property type="match status" value="1"/>
</dbReference>
<comment type="similarity">
    <text evidence="4">Belongs to the choline/ethanolamine kinase family.</text>
</comment>
<accession>A0A4Z2FJ92</accession>
<keyword evidence="2" id="KW-1208">Phospholipid metabolism</keyword>
<evidence type="ECO:0000256" key="3">
    <source>
        <dbReference type="ARBA" id="ARBA00037883"/>
    </source>
</evidence>
<organism evidence="6 7">
    <name type="scientific">Liparis tanakae</name>
    <name type="common">Tanaka's snailfish</name>
    <dbReference type="NCBI Taxonomy" id="230148"/>
    <lineage>
        <taxon>Eukaryota</taxon>
        <taxon>Metazoa</taxon>
        <taxon>Chordata</taxon>
        <taxon>Craniata</taxon>
        <taxon>Vertebrata</taxon>
        <taxon>Euteleostomi</taxon>
        <taxon>Actinopterygii</taxon>
        <taxon>Neopterygii</taxon>
        <taxon>Teleostei</taxon>
        <taxon>Neoteleostei</taxon>
        <taxon>Acanthomorphata</taxon>
        <taxon>Eupercaria</taxon>
        <taxon>Perciformes</taxon>
        <taxon>Cottioidei</taxon>
        <taxon>Cottales</taxon>
        <taxon>Liparidae</taxon>
        <taxon>Liparis</taxon>
    </lineage>
</organism>
<keyword evidence="6" id="KW-0808">Transferase</keyword>
<evidence type="ECO:0000313" key="6">
    <source>
        <dbReference type="EMBL" id="TNN40843.1"/>
    </source>
</evidence>
<dbReference type="AlphaFoldDB" id="A0A4Z2FJ92"/>
<name>A0A4Z2FJ92_9TELE</name>
<dbReference type="GO" id="GO:0005737">
    <property type="term" value="C:cytoplasm"/>
    <property type="evidence" value="ECO:0007669"/>
    <property type="project" value="TreeGrafter"/>
</dbReference>
<evidence type="ECO:0000256" key="5">
    <source>
        <dbReference type="ARBA" id="ARBA00038874"/>
    </source>
</evidence>
<reference evidence="6 7" key="1">
    <citation type="submission" date="2019-03" db="EMBL/GenBank/DDBJ databases">
        <title>First draft genome of Liparis tanakae, snailfish: a comprehensive survey of snailfish specific genes.</title>
        <authorList>
            <person name="Kim W."/>
            <person name="Song I."/>
            <person name="Jeong J.-H."/>
            <person name="Kim D."/>
            <person name="Kim S."/>
            <person name="Ryu S."/>
            <person name="Song J.Y."/>
            <person name="Lee S.K."/>
        </authorList>
    </citation>
    <scope>NUCLEOTIDE SEQUENCE [LARGE SCALE GENOMIC DNA]</scope>
    <source>
        <tissue evidence="6">Muscle</tissue>
    </source>
</reference>
<keyword evidence="1" id="KW-0594">Phospholipid biosynthesis</keyword>